<proteinExistence type="predicted"/>
<reference evidence="2" key="1">
    <citation type="journal article" date="2014" name="Int. J. Syst. Evol. Microbiol.">
        <title>Complete genome sequence of Corynebacterium casei LMG S-19264T (=DSM 44701T), isolated from a smear-ripened cheese.</title>
        <authorList>
            <consortium name="US DOE Joint Genome Institute (JGI-PGF)"/>
            <person name="Walter F."/>
            <person name="Albersmeier A."/>
            <person name="Kalinowski J."/>
            <person name="Ruckert C."/>
        </authorList>
    </citation>
    <scope>NUCLEOTIDE SEQUENCE</scope>
    <source>
        <strain evidence="2">CGMCC 1.15725</strain>
    </source>
</reference>
<reference evidence="2" key="2">
    <citation type="submission" date="2020-09" db="EMBL/GenBank/DDBJ databases">
        <authorList>
            <person name="Sun Q."/>
            <person name="Zhou Y."/>
        </authorList>
    </citation>
    <scope>NUCLEOTIDE SEQUENCE</scope>
    <source>
        <strain evidence="2">CGMCC 1.15725</strain>
    </source>
</reference>
<evidence type="ECO:0000313" key="3">
    <source>
        <dbReference type="Proteomes" id="UP000646365"/>
    </source>
</evidence>
<dbReference type="EMBL" id="BMJQ01000011">
    <property type="protein sequence ID" value="GGF30266.1"/>
    <property type="molecule type" value="Genomic_DNA"/>
</dbReference>
<evidence type="ECO:0000256" key="1">
    <source>
        <dbReference type="SAM" id="MobiDB-lite"/>
    </source>
</evidence>
<dbReference type="Proteomes" id="UP000646365">
    <property type="component" value="Unassembled WGS sequence"/>
</dbReference>
<dbReference type="AlphaFoldDB" id="A0A8J2YW39"/>
<feature type="region of interest" description="Disordered" evidence="1">
    <location>
        <begin position="160"/>
        <end position="213"/>
    </location>
</feature>
<organism evidence="2 3">
    <name type="scientific">Aliidongia dinghuensis</name>
    <dbReference type="NCBI Taxonomy" id="1867774"/>
    <lineage>
        <taxon>Bacteria</taxon>
        <taxon>Pseudomonadati</taxon>
        <taxon>Pseudomonadota</taxon>
        <taxon>Alphaproteobacteria</taxon>
        <taxon>Rhodospirillales</taxon>
        <taxon>Dongiaceae</taxon>
        <taxon>Aliidongia</taxon>
    </lineage>
</organism>
<sequence length="385" mass="41951">MPIVSIARAPCRAPARPRLLIAKAGAVWLWPGIPLTDRHGSPVRPIPPDAMRFWLTKLLGPEVAGQPVPMQVARAAEHLTVDDEAAAQACLDRASAGTLSPEGAMLVRAVAARLGIDVPAIPIAKRMPLWDRRFVEGLAPVFDRFAEAADWLDKAGVWDPDKHPRWPPGATQGRPGQFRPVDKPAVSVPSVPRPDPNRPGIGHNGGPPLFDDAPLVPPEDPGNSYRWPIIKALARWAAKRAVILAGEDAVGGPIGLALNAAQIAAWVYEYYPYIKAYSDTPKSLDELQQAAQGPARRGYDVHHIVEQASGRSGEIPSELITSGENLVSIPKLKHWELNAWYQKANRELKDKDGNEMTPRDYLKGKGYADRLRVGLVVVRDQSIGD</sequence>
<evidence type="ECO:0000313" key="2">
    <source>
        <dbReference type="EMBL" id="GGF30266.1"/>
    </source>
</evidence>
<name>A0A8J2YW39_9PROT</name>
<keyword evidence="3" id="KW-1185">Reference proteome</keyword>
<protein>
    <submittedName>
        <fullName evidence="2">Uncharacterized protein</fullName>
    </submittedName>
</protein>
<accession>A0A8J2YW39</accession>
<comment type="caution">
    <text evidence="2">The sequence shown here is derived from an EMBL/GenBank/DDBJ whole genome shotgun (WGS) entry which is preliminary data.</text>
</comment>
<gene>
    <name evidence="2" type="ORF">GCM10011611_40450</name>
</gene>